<dbReference type="Gene3D" id="1.10.10.10">
    <property type="entry name" value="Winged helix-like DNA-binding domain superfamily/Winged helix DNA-binding domain"/>
    <property type="match status" value="1"/>
</dbReference>
<dbReference type="InterPro" id="IPR050077">
    <property type="entry name" value="LexA_repressor"/>
</dbReference>
<dbReference type="KEGG" id="gbi:PG2T_02970"/>
<evidence type="ECO:0008006" key="5">
    <source>
        <dbReference type="Google" id="ProtNLM"/>
    </source>
</evidence>
<feature type="domain" description="Peptidase S24/S26A/S26B/S26C" evidence="1">
    <location>
        <begin position="74"/>
        <end position="186"/>
    </location>
</feature>
<dbReference type="InterPro" id="IPR039418">
    <property type="entry name" value="LexA-like"/>
</dbReference>
<proteinExistence type="predicted"/>
<reference evidence="4" key="1">
    <citation type="submission" date="2016-03" db="EMBL/GenBank/DDBJ databases">
        <title>Complete genome sequence of Solimmundus cernigliae, representing a novel lineage of polycyclic aromatic hydrocarbon degraders within the Gammaproteobacteria.</title>
        <authorList>
            <person name="Singleton D.R."/>
            <person name="Dickey A.N."/>
            <person name="Scholl E.H."/>
            <person name="Wright F.A."/>
            <person name="Aitken M.D."/>
        </authorList>
    </citation>
    <scope>NUCLEOTIDE SEQUENCE [LARGE SCALE GENOMIC DNA]</scope>
    <source>
        <strain evidence="4">TR3.2</strain>
    </source>
</reference>
<dbReference type="PANTHER" id="PTHR33516">
    <property type="entry name" value="LEXA REPRESSOR"/>
    <property type="match status" value="1"/>
</dbReference>
<evidence type="ECO:0000259" key="1">
    <source>
        <dbReference type="Pfam" id="PF00717"/>
    </source>
</evidence>
<dbReference type="InterPro" id="IPR015927">
    <property type="entry name" value="Peptidase_S24_S26A/B/C"/>
</dbReference>
<evidence type="ECO:0000313" key="3">
    <source>
        <dbReference type="EMBL" id="ANX03253.1"/>
    </source>
</evidence>
<dbReference type="EMBL" id="CP014671">
    <property type="protein sequence ID" value="ANX03253.1"/>
    <property type="molecule type" value="Genomic_DNA"/>
</dbReference>
<dbReference type="STRING" id="1810504.PG2T_02970"/>
<dbReference type="GO" id="GO:0006508">
    <property type="term" value="P:proteolysis"/>
    <property type="evidence" value="ECO:0007669"/>
    <property type="project" value="InterPro"/>
</dbReference>
<dbReference type="InterPro" id="IPR036286">
    <property type="entry name" value="LexA/Signal_pep-like_sf"/>
</dbReference>
<dbReference type="InParanoid" id="A0A1B1YR72"/>
<name>A0A1B1YR72_9GAMM</name>
<organism evidence="3 4">
    <name type="scientific">Immundisolibacter cernigliae</name>
    <dbReference type="NCBI Taxonomy" id="1810504"/>
    <lineage>
        <taxon>Bacteria</taxon>
        <taxon>Pseudomonadati</taxon>
        <taxon>Pseudomonadota</taxon>
        <taxon>Gammaproteobacteria</taxon>
        <taxon>Immundisolibacterales</taxon>
        <taxon>Immundisolibacteraceae</taxon>
        <taxon>Immundisolibacter</taxon>
    </lineage>
</organism>
<accession>A0A1B1YR72</accession>
<dbReference type="InterPro" id="IPR006199">
    <property type="entry name" value="LexA_DNA-bd_dom"/>
</dbReference>
<evidence type="ECO:0000259" key="2">
    <source>
        <dbReference type="Pfam" id="PF01726"/>
    </source>
</evidence>
<protein>
    <recommendedName>
        <fullName evidence="5">Repressor LexA</fullName>
    </recommendedName>
</protein>
<dbReference type="SUPFAM" id="SSF51306">
    <property type="entry name" value="LexA/Signal peptidase"/>
    <property type="match status" value="1"/>
</dbReference>
<sequence length="208" mass="22346">MPPRQAAALQAIERHFERHGATPTVRELAQGLGCSVRAAAELIEKLVQRGALHKVAGVSRGLRLAAAPSRVQLPLIGRIAAGQPIMAGDHVEEWLAVDPALFRPRPDWLFRVQGWSMRNIGVLPNDLVGVREDPDPPPGAVVAALVPDPQTGDPRLTLKRYTRRAGQVVLVSEHDDQVAFAPQVYDPATAGLRLIGVHAGLIRPATGP</sequence>
<dbReference type="SUPFAM" id="SSF46785">
    <property type="entry name" value="Winged helix' DNA-binding domain"/>
    <property type="match status" value="1"/>
</dbReference>
<dbReference type="InterPro" id="IPR036390">
    <property type="entry name" value="WH_DNA-bd_sf"/>
</dbReference>
<dbReference type="AlphaFoldDB" id="A0A1B1YR72"/>
<dbReference type="Gene3D" id="2.10.109.10">
    <property type="entry name" value="Umud Fragment, subunit A"/>
    <property type="match status" value="1"/>
</dbReference>
<dbReference type="InterPro" id="IPR036388">
    <property type="entry name" value="WH-like_DNA-bd_sf"/>
</dbReference>
<keyword evidence="4" id="KW-1185">Reference proteome</keyword>
<dbReference type="Pfam" id="PF01726">
    <property type="entry name" value="LexA_DNA_bind"/>
    <property type="match status" value="1"/>
</dbReference>
<dbReference type="PANTHER" id="PTHR33516:SF2">
    <property type="entry name" value="LEXA REPRESSOR-RELATED"/>
    <property type="match status" value="1"/>
</dbReference>
<feature type="domain" description="LexA repressor DNA-binding" evidence="2">
    <location>
        <begin position="3"/>
        <end position="61"/>
    </location>
</feature>
<dbReference type="Pfam" id="PF00717">
    <property type="entry name" value="Peptidase_S24"/>
    <property type="match status" value="1"/>
</dbReference>
<dbReference type="Proteomes" id="UP000092952">
    <property type="component" value="Chromosome"/>
</dbReference>
<dbReference type="GO" id="GO:0004252">
    <property type="term" value="F:serine-type endopeptidase activity"/>
    <property type="evidence" value="ECO:0007669"/>
    <property type="project" value="InterPro"/>
</dbReference>
<gene>
    <name evidence="3" type="ORF">PG2T_02970</name>
</gene>
<evidence type="ECO:0000313" key="4">
    <source>
        <dbReference type="Proteomes" id="UP000092952"/>
    </source>
</evidence>
<dbReference type="CDD" id="cd06529">
    <property type="entry name" value="S24_LexA-like"/>
    <property type="match status" value="1"/>
</dbReference>